<evidence type="ECO:0000256" key="3">
    <source>
        <dbReference type="ARBA" id="ARBA00006678"/>
    </source>
</evidence>
<organism evidence="12 13">
    <name type="scientific">Molorchus minor</name>
    <dbReference type="NCBI Taxonomy" id="1323400"/>
    <lineage>
        <taxon>Eukaryota</taxon>
        <taxon>Metazoa</taxon>
        <taxon>Ecdysozoa</taxon>
        <taxon>Arthropoda</taxon>
        <taxon>Hexapoda</taxon>
        <taxon>Insecta</taxon>
        <taxon>Pterygota</taxon>
        <taxon>Neoptera</taxon>
        <taxon>Endopterygota</taxon>
        <taxon>Coleoptera</taxon>
        <taxon>Polyphaga</taxon>
        <taxon>Cucujiformia</taxon>
        <taxon>Chrysomeloidea</taxon>
        <taxon>Cerambycidae</taxon>
        <taxon>Lamiinae</taxon>
        <taxon>Monochamini</taxon>
        <taxon>Molorchus</taxon>
    </lineage>
</organism>
<comment type="similarity">
    <text evidence="3">Belongs to the RNase PH family.</text>
</comment>
<dbReference type="Gene3D" id="3.30.230.70">
    <property type="entry name" value="GHMP Kinase, N-terminal domain"/>
    <property type="match status" value="1"/>
</dbReference>
<feature type="domain" description="Exoribonuclease phosphorolytic" evidence="11">
    <location>
        <begin position="234"/>
        <end position="293"/>
    </location>
</feature>
<proteinExistence type="inferred from homology"/>
<keyword evidence="6" id="KW-0271">Exosome</keyword>
<evidence type="ECO:0000256" key="8">
    <source>
        <dbReference type="ARBA" id="ARBA00023242"/>
    </source>
</evidence>
<comment type="caution">
    <text evidence="12">The sequence shown here is derived from an EMBL/GenBank/DDBJ whole genome shotgun (WGS) entry which is preliminary data.</text>
</comment>
<dbReference type="InterPro" id="IPR020568">
    <property type="entry name" value="Ribosomal_Su5_D2-typ_SF"/>
</dbReference>
<evidence type="ECO:0000259" key="11">
    <source>
        <dbReference type="Pfam" id="PF03725"/>
    </source>
</evidence>
<sequence length="312" mass="34723">MNLMCILYSVVPTYQPAQKSQNKVRLSQVKVFDNNFKRRNMAEEYKSLHPIKYYRDCLAHDIRPDGRAFDKFRPVLLNIGSIDTTDGSAIAKVGKTTIVCGIKAELCKPKADTPNQGFVVPNLELPPLCSPKFRPGPPSDQAQVLTQLIADIIENSKCVDPKDLCIYPDKLAWCLFIDFVCLNYDGSLIDACIIALVGALHTLTLPSVDYDPSLDNKLVNLEDRKPIPIHSTLISTTFVIFDDKIILADPTVDEENYCTGIVTIVLKGDELCCVHKPGGSPITEDDLFDCIDKSKLRSPLIQNLIKTALKQK</sequence>
<evidence type="ECO:0000256" key="6">
    <source>
        <dbReference type="ARBA" id="ARBA00022835"/>
    </source>
</evidence>
<dbReference type="InterPro" id="IPR015847">
    <property type="entry name" value="ExoRNase_PH_dom2"/>
</dbReference>
<comment type="subcellular location">
    <subcellularLocation>
        <location evidence="1">Cytoplasm</location>
    </subcellularLocation>
    <subcellularLocation>
        <location evidence="2">Nucleus</location>
        <location evidence="2">Nucleolus</location>
    </subcellularLocation>
</comment>
<dbReference type="PANTHER" id="PTHR11097:SF9">
    <property type="entry name" value="EXOSOME COMPLEX COMPONENT RRP43"/>
    <property type="match status" value="1"/>
</dbReference>
<dbReference type="SUPFAM" id="SSF54211">
    <property type="entry name" value="Ribosomal protein S5 domain 2-like"/>
    <property type="match status" value="1"/>
</dbReference>
<keyword evidence="13" id="KW-1185">Reference proteome</keyword>
<evidence type="ECO:0000256" key="5">
    <source>
        <dbReference type="ARBA" id="ARBA00022552"/>
    </source>
</evidence>
<accession>A0ABQ9JM29</accession>
<evidence type="ECO:0000259" key="10">
    <source>
        <dbReference type="Pfam" id="PF01138"/>
    </source>
</evidence>
<dbReference type="Pfam" id="PF01138">
    <property type="entry name" value="RNase_PH"/>
    <property type="match status" value="1"/>
</dbReference>
<gene>
    <name evidence="12" type="ORF">NQ317_008177</name>
</gene>
<dbReference type="Proteomes" id="UP001162164">
    <property type="component" value="Unassembled WGS sequence"/>
</dbReference>
<reference evidence="12" key="1">
    <citation type="journal article" date="2023" name="Insect Mol. Biol.">
        <title>Genome sequencing provides insights into the evolution of gene families encoding plant cell wall-degrading enzymes in longhorned beetles.</title>
        <authorList>
            <person name="Shin N.R."/>
            <person name="Okamura Y."/>
            <person name="Kirsch R."/>
            <person name="Pauchet Y."/>
        </authorList>
    </citation>
    <scope>NUCLEOTIDE SEQUENCE</scope>
    <source>
        <strain evidence="12">MMC_N1</strain>
    </source>
</reference>
<dbReference type="EMBL" id="JAPWTJ010000452">
    <property type="protein sequence ID" value="KAJ8978305.1"/>
    <property type="molecule type" value="Genomic_DNA"/>
</dbReference>
<dbReference type="PANTHER" id="PTHR11097">
    <property type="entry name" value="EXOSOME COMPLEX EXONUCLEASE RIBOSOMAL RNA PROCESSING PROTEIN"/>
    <property type="match status" value="1"/>
</dbReference>
<evidence type="ECO:0000256" key="7">
    <source>
        <dbReference type="ARBA" id="ARBA00022884"/>
    </source>
</evidence>
<dbReference type="SUPFAM" id="SSF55666">
    <property type="entry name" value="Ribonuclease PH domain 2-like"/>
    <property type="match status" value="1"/>
</dbReference>
<protein>
    <recommendedName>
        <fullName evidence="9">Ribosomal RNA-processing protein 43</fullName>
    </recommendedName>
</protein>
<evidence type="ECO:0000256" key="9">
    <source>
        <dbReference type="ARBA" id="ARBA00030617"/>
    </source>
</evidence>
<dbReference type="InterPro" id="IPR050590">
    <property type="entry name" value="Exosome_comp_Rrp42_subfam"/>
</dbReference>
<dbReference type="InterPro" id="IPR033196">
    <property type="entry name" value="Rrp43"/>
</dbReference>
<dbReference type="CDD" id="cd11369">
    <property type="entry name" value="RNase_PH_RRP43"/>
    <property type="match status" value="1"/>
</dbReference>
<evidence type="ECO:0000313" key="12">
    <source>
        <dbReference type="EMBL" id="KAJ8978305.1"/>
    </source>
</evidence>
<evidence type="ECO:0000256" key="2">
    <source>
        <dbReference type="ARBA" id="ARBA00004604"/>
    </source>
</evidence>
<keyword evidence="5" id="KW-0698">rRNA processing</keyword>
<evidence type="ECO:0000313" key="13">
    <source>
        <dbReference type="Proteomes" id="UP001162164"/>
    </source>
</evidence>
<dbReference type="Pfam" id="PF03725">
    <property type="entry name" value="RNase_PH_C"/>
    <property type="match status" value="1"/>
</dbReference>
<dbReference type="InterPro" id="IPR001247">
    <property type="entry name" value="ExoRNase_PH_dom1"/>
</dbReference>
<keyword evidence="8" id="KW-0539">Nucleus</keyword>
<keyword evidence="4" id="KW-0963">Cytoplasm</keyword>
<evidence type="ECO:0000256" key="1">
    <source>
        <dbReference type="ARBA" id="ARBA00004496"/>
    </source>
</evidence>
<keyword evidence="7" id="KW-0694">RNA-binding</keyword>
<dbReference type="InterPro" id="IPR036345">
    <property type="entry name" value="ExoRNase_PH_dom2_sf"/>
</dbReference>
<name>A0ABQ9JM29_9CUCU</name>
<feature type="domain" description="Exoribonuclease phosphorolytic" evidence="10">
    <location>
        <begin position="72"/>
        <end position="206"/>
    </location>
</feature>
<evidence type="ECO:0000256" key="4">
    <source>
        <dbReference type="ARBA" id="ARBA00022490"/>
    </source>
</evidence>
<dbReference type="InterPro" id="IPR027408">
    <property type="entry name" value="PNPase/RNase_PH_dom_sf"/>
</dbReference>